<evidence type="ECO:0000256" key="4">
    <source>
        <dbReference type="ARBA" id="ARBA00022563"/>
    </source>
</evidence>
<dbReference type="GO" id="GO:0046655">
    <property type="term" value="P:folic acid metabolic process"/>
    <property type="evidence" value="ECO:0007669"/>
    <property type="project" value="TreeGrafter"/>
</dbReference>
<sequence>MATLPLVSVVAAAENGVIGRDNGLIWRLKSDLRRFRALTIGRPLIMGRKTFLSIGKPLPGRETIVLTRDPAFAVDGVHVAHDLDEALRLGQEIGARLGADSVVIAGGAQVYAETMGLVDAIRLTVVRASPDGDAAFPAVSAAEFRQLAREDHPAGPDDEFAFSFVDYERIRAQPGG</sequence>
<dbReference type="PROSITE" id="PS51330">
    <property type="entry name" value="DHFR_2"/>
    <property type="match status" value="1"/>
</dbReference>
<gene>
    <name evidence="10" type="primary">folA</name>
    <name evidence="10" type="ORF">GCM10007036_35730</name>
</gene>
<dbReference type="Pfam" id="PF00186">
    <property type="entry name" value="DHFR_1"/>
    <property type="match status" value="1"/>
</dbReference>
<dbReference type="PANTHER" id="PTHR48069:SF3">
    <property type="entry name" value="DIHYDROFOLATE REDUCTASE"/>
    <property type="match status" value="1"/>
</dbReference>
<dbReference type="GO" id="GO:0046654">
    <property type="term" value="P:tetrahydrofolate biosynthetic process"/>
    <property type="evidence" value="ECO:0007669"/>
    <property type="project" value="InterPro"/>
</dbReference>
<comment type="similarity">
    <text evidence="2 8">Belongs to the dihydrofolate reductase family.</text>
</comment>
<dbReference type="GO" id="GO:0050661">
    <property type="term" value="F:NADP binding"/>
    <property type="evidence" value="ECO:0007669"/>
    <property type="project" value="InterPro"/>
</dbReference>
<organism evidence="10 11">
    <name type="scientific">Alsobacter metallidurans</name>
    <dbReference type="NCBI Taxonomy" id="340221"/>
    <lineage>
        <taxon>Bacteria</taxon>
        <taxon>Pseudomonadati</taxon>
        <taxon>Pseudomonadota</taxon>
        <taxon>Alphaproteobacteria</taxon>
        <taxon>Hyphomicrobiales</taxon>
        <taxon>Alsobacteraceae</taxon>
        <taxon>Alsobacter</taxon>
    </lineage>
</organism>
<evidence type="ECO:0000256" key="8">
    <source>
        <dbReference type="PIRNR" id="PIRNR000194"/>
    </source>
</evidence>
<evidence type="ECO:0000259" key="9">
    <source>
        <dbReference type="PROSITE" id="PS51330"/>
    </source>
</evidence>
<comment type="function">
    <text evidence="7 8">Key enzyme in folate metabolism. Catalyzes an essential reaction for de novo glycine and purine synthesis, and for DNA precursor synthesis.</text>
</comment>
<dbReference type="EC" id="1.5.1.3" evidence="3 8"/>
<dbReference type="RefSeq" id="WP_188519052.1">
    <property type="nucleotide sequence ID" value="NZ_BMES01000002.1"/>
</dbReference>
<keyword evidence="4 8" id="KW-0554">One-carbon metabolism</keyword>
<dbReference type="PANTHER" id="PTHR48069">
    <property type="entry name" value="DIHYDROFOLATE REDUCTASE"/>
    <property type="match status" value="1"/>
</dbReference>
<dbReference type="InterPro" id="IPR012259">
    <property type="entry name" value="DHFR"/>
</dbReference>
<dbReference type="GO" id="GO:0004146">
    <property type="term" value="F:dihydrofolate reductase activity"/>
    <property type="evidence" value="ECO:0007669"/>
    <property type="project" value="UniProtKB-EC"/>
</dbReference>
<dbReference type="SUPFAM" id="SSF53597">
    <property type="entry name" value="Dihydrofolate reductase-like"/>
    <property type="match status" value="1"/>
</dbReference>
<dbReference type="EMBL" id="BMES01000002">
    <property type="protein sequence ID" value="GGH27307.1"/>
    <property type="molecule type" value="Genomic_DNA"/>
</dbReference>
<evidence type="ECO:0000313" key="10">
    <source>
        <dbReference type="EMBL" id="GGH27307.1"/>
    </source>
</evidence>
<proteinExistence type="inferred from homology"/>
<comment type="caution">
    <text evidence="10">The sequence shown here is derived from an EMBL/GenBank/DDBJ whole genome shotgun (WGS) entry which is preliminary data.</text>
</comment>
<accession>A0A917MIR0</accession>
<evidence type="ECO:0000256" key="6">
    <source>
        <dbReference type="ARBA" id="ARBA00023002"/>
    </source>
</evidence>
<evidence type="ECO:0000256" key="1">
    <source>
        <dbReference type="ARBA" id="ARBA00004903"/>
    </source>
</evidence>
<comment type="pathway">
    <text evidence="1 8">Cofactor biosynthesis; tetrahydrofolate biosynthesis; 5,6,7,8-tetrahydrofolate from 7,8-dihydrofolate: step 1/1.</text>
</comment>
<keyword evidence="5 8" id="KW-0521">NADP</keyword>
<dbReference type="CDD" id="cd00209">
    <property type="entry name" value="DHFR"/>
    <property type="match status" value="1"/>
</dbReference>
<reference evidence="10" key="2">
    <citation type="submission" date="2020-09" db="EMBL/GenBank/DDBJ databases">
        <authorList>
            <person name="Sun Q."/>
            <person name="Zhou Y."/>
        </authorList>
    </citation>
    <scope>NUCLEOTIDE SEQUENCE</scope>
    <source>
        <strain evidence="10">CGMCC 1.12214</strain>
    </source>
</reference>
<dbReference type="InterPro" id="IPR024072">
    <property type="entry name" value="DHFR-like_dom_sf"/>
</dbReference>
<dbReference type="AlphaFoldDB" id="A0A917MIR0"/>
<dbReference type="Proteomes" id="UP000603912">
    <property type="component" value="Unassembled WGS sequence"/>
</dbReference>
<evidence type="ECO:0000256" key="2">
    <source>
        <dbReference type="ARBA" id="ARBA00009539"/>
    </source>
</evidence>
<dbReference type="PIRSF" id="PIRSF000194">
    <property type="entry name" value="DHFR"/>
    <property type="match status" value="1"/>
</dbReference>
<dbReference type="InterPro" id="IPR001796">
    <property type="entry name" value="DHFR_dom"/>
</dbReference>
<dbReference type="GO" id="GO:0005829">
    <property type="term" value="C:cytosol"/>
    <property type="evidence" value="ECO:0007669"/>
    <property type="project" value="TreeGrafter"/>
</dbReference>
<keyword evidence="11" id="KW-1185">Reference proteome</keyword>
<evidence type="ECO:0000256" key="5">
    <source>
        <dbReference type="ARBA" id="ARBA00022857"/>
    </source>
</evidence>
<comment type="catalytic activity">
    <reaction evidence="8">
        <text>(6S)-5,6,7,8-tetrahydrofolate + NADP(+) = 7,8-dihydrofolate + NADPH + H(+)</text>
        <dbReference type="Rhea" id="RHEA:15009"/>
        <dbReference type="ChEBI" id="CHEBI:15378"/>
        <dbReference type="ChEBI" id="CHEBI:57451"/>
        <dbReference type="ChEBI" id="CHEBI:57453"/>
        <dbReference type="ChEBI" id="CHEBI:57783"/>
        <dbReference type="ChEBI" id="CHEBI:58349"/>
        <dbReference type="EC" id="1.5.1.3"/>
    </reaction>
</comment>
<evidence type="ECO:0000256" key="7">
    <source>
        <dbReference type="ARBA" id="ARBA00025067"/>
    </source>
</evidence>
<protein>
    <recommendedName>
        <fullName evidence="3 8">Dihydrofolate reductase</fullName>
        <ecNumber evidence="3 8">1.5.1.3</ecNumber>
    </recommendedName>
</protein>
<dbReference type="Gene3D" id="3.40.430.10">
    <property type="entry name" value="Dihydrofolate Reductase, subunit A"/>
    <property type="match status" value="1"/>
</dbReference>
<keyword evidence="6 8" id="KW-0560">Oxidoreductase</keyword>
<dbReference type="GO" id="GO:0046452">
    <property type="term" value="P:dihydrofolate metabolic process"/>
    <property type="evidence" value="ECO:0007669"/>
    <property type="project" value="TreeGrafter"/>
</dbReference>
<evidence type="ECO:0000313" key="11">
    <source>
        <dbReference type="Proteomes" id="UP000603912"/>
    </source>
</evidence>
<dbReference type="GO" id="GO:0006730">
    <property type="term" value="P:one-carbon metabolic process"/>
    <property type="evidence" value="ECO:0007669"/>
    <property type="project" value="UniProtKB-KW"/>
</dbReference>
<evidence type="ECO:0000256" key="3">
    <source>
        <dbReference type="ARBA" id="ARBA00012856"/>
    </source>
</evidence>
<feature type="domain" description="DHFR" evidence="9">
    <location>
        <begin position="5"/>
        <end position="169"/>
    </location>
</feature>
<dbReference type="PRINTS" id="PR00070">
    <property type="entry name" value="DHFR"/>
</dbReference>
<name>A0A917MIR0_9HYPH</name>
<reference evidence="10" key="1">
    <citation type="journal article" date="2014" name="Int. J. Syst. Evol. Microbiol.">
        <title>Complete genome sequence of Corynebacterium casei LMG S-19264T (=DSM 44701T), isolated from a smear-ripened cheese.</title>
        <authorList>
            <consortium name="US DOE Joint Genome Institute (JGI-PGF)"/>
            <person name="Walter F."/>
            <person name="Albersmeier A."/>
            <person name="Kalinowski J."/>
            <person name="Ruckert C."/>
        </authorList>
    </citation>
    <scope>NUCLEOTIDE SEQUENCE</scope>
    <source>
        <strain evidence="10">CGMCC 1.12214</strain>
    </source>
</reference>